<dbReference type="HOGENOM" id="CLU_077931_3_1_9"/>
<dbReference type="KEGG" id="slp:Slip_0142"/>
<dbReference type="GO" id="GO:0015225">
    <property type="term" value="F:biotin transmembrane transporter activity"/>
    <property type="evidence" value="ECO:0007669"/>
    <property type="project" value="UniProtKB-UniRule"/>
</dbReference>
<dbReference type="eggNOG" id="COG1268">
    <property type="taxonomic scope" value="Bacteria"/>
</dbReference>
<evidence type="ECO:0000313" key="4">
    <source>
        <dbReference type="EMBL" id="ADI00942.1"/>
    </source>
</evidence>
<feature type="transmembrane region" description="Helical" evidence="3">
    <location>
        <begin position="56"/>
        <end position="75"/>
    </location>
</feature>
<accession>D7CJ53</accession>
<evidence type="ECO:0000256" key="3">
    <source>
        <dbReference type="SAM" id="Phobius"/>
    </source>
</evidence>
<keyword evidence="2" id="KW-1003">Cell membrane</keyword>
<keyword evidence="5" id="KW-1185">Reference proteome</keyword>
<dbReference type="PANTHER" id="PTHR34295:SF1">
    <property type="entry name" value="BIOTIN TRANSPORTER BIOY"/>
    <property type="match status" value="1"/>
</dbReference>
<reference evidence="4 5" key="2">
    <citation type="journal article" date="2010" name="Stand. Genomic Sci.">
        <title>Complete genome sequence of Syntrophothermus lipocalidus type strain (TGB-C1).</title>
        <authorList>
            <person name="Djao O.D."/>
            <person name="Zhang X."/>
            <person name="Lucas S."/>
            <person name="Lapidus A."/>
            <person name="Del Rio T.G."/>
            <person name="Nolan M."/>
            <person name="Tice H."/>
            <person name="Cheng J.F."/>
            <person name="Han C."/>
            <person name="Tapia R."/>
            <person name="Goodwin L."/>
            <person name="Pitluck S."/>
            <person name="Liolios K."/>
            <person name="Ivanova N."/>
            <person name="Mavromatis K."/>
            <person name="Mikhailova N."/>
            <person name="Ovchinnikova G."/>
            <person name="Pati A."/>
            <person name="Brambilla E."/>
            <person name="Chen A."/>
            <person name="Palaniappan K."/>
            <person name="Land M."/>
            <person name="Hauser L."/>
            <person name="Chang Y.J."/>
            <person name="Jeffries C.D."/>
            <person name="Rohde M."/>
            <person name="Sikorski J."/>
            <person name="Spring S."/>
            <person name="Goker M."/>
            <person name="Detter J.C."/>
            <person name="Woyke T."/>
            <person name="Bristow J."/>
            <person name="Eisen J.A."/>
            <person name="Markowitz V."/>
            <person name="Hugenholtz P."/>
            <person name="Kyrpides N.C."/>
            <person name="Klenk H.P."/>
        </authorList>
    </citation>
    <scope>NUCLEOTIDE SEQUENCE [LARGE SCALE GENOMIC DNA]</scope>
    <source>
        <strain evidence="5">DSM 12680 / TGB-C1</strain>
    </source>
</reference>
<feature type="transmembrane region" description="Helical" evidence="3">
    <location>
        <begin position="87"/>
        <end position="105"/>
    </location>
</feature>
<dbReference type="EMBL" id="CP002048">
    <property type="protein sequence ID" value="ADI00942.1"/>
    <property type="molecule type" value="Genomic_DNA"/>
</dbReference>
<dbReference type="GO" id="GO:0005886">
    <property type="term" value="C:plasma membrane"/>
    <property type="evidence" value="ECO:0007669"/>
    <property type="project" value="UniProtKB-SubCell"/>
</dbReference>
<protein>
    <recommendedName>
        <fullName evidence="2">Biotin transporter</fullName>
    </recommendedName>
</protein>
<feature type="transmembrane region" description="Helical" evidence="3">
    <location>
        <begin position="114"/>
        <end position="135"/>
    </location>
</feature>
<dbReference type="STRING" id="643648.Slip_0142"/>
<keyword evidence="2 3" id="KW-0472">Membrane</keyword>
<comment type="similarity">
    <text evidence="1 2">Belongs to the BioY family.</text>
</comment>
<dbReference type="Pfam" id="PF02632">
    <property type="entry name" value="BioY"/>
    <property type="match status" value="1"/>
</dbReference>
<sequence length="191" mass="20613">MRFSTKEIVMAGMFAAFAAAVAVVFRLVQPVLVPFSLLPVVVLLAGGLLPKRVAAASMMVYTLLGLVGLPVFASPPYGGPVYVLKPSFGFILGFGVAAYLVAWIIEKLGRRRAAYLLASVAGILAIYAVGLPYLYLILKFYLGQAVDVYRVLKIGFWPFIGLDLIKAGIASVIIDEVSKRVTILEPQMDTE</sequence>
<keyword evidence="2" id="KW-0813">Transport</keyword>
<dbReference type="Proteomes" id="UP000000378">
    <property type="component" value="Chromosome"/>
</dbReference>
<dbReference type="OrthoDB" id="9803495at2"/>
<reference evidence="5" key="1">
    <citation type="journal article" date="2010" name="Stand. Genomic Sci.">
        <title>Complete genome sequence of Syntrophothermus lipocalidus type strain (TGB-C1T).</title>
        <authorList>
            <consortium name="US DOE Joint Genome Institute (JGI-PGF)"/>
            <person name="Djao O."/>
            <person name="Zhang X."/>
            <person name="Lucas S."/>
            <person name="Lapidus A."/>
            <person name="Glavina Del Rio T."/>
            <person name="Nolan M."/>
            <person name="Tice H."/>
            <person name="Cheng J."/>
            <person name="Han C."/>
            <person name="Tapia R."/>
            <person name="Goodwin L."/>
            <person name="Pitluck S."/>
            <person name="Liolios K."/>
            <person name="Ivanova N."/>
            <person name="Mavromatis K."/>
            <person name="Mikhailova N."/>
            <person name="Ovchinnikova G."/>
            <person name="Pati A."/>
            <person name="Brambilla E."/>
            <person name="Chen A."/>
            <person name="Palaniappan K."/>
            <person name="Land M."/>
            <person name="Hauser L."/>
            <person name="Chang Y."/>
            <person name="Jeffries C."/>
            <person name="Rohde M."/>
            <person name="Sikorski J."/>
            <person name="Spring S."/>
            <person name="Goker M."/>
            <person name="Detter J."/>
            <person name="Woyke T."/>
            <person name="Bristow J."/>
            <person name="Eisen J."/>
            <person name="Markowitz V."/>
            <person name="Hugenholtz P."/>
            <person name="Kyrpides N."/>
            <person name="Klenk H."/>
        </authorList>
    </citation>
    <scope>NUCLEOTIDE SEQUENCE [LARGE SCALE GENOMIC DNA]</scope>
    <source>
        <strain evidence="5">DSM 12680 / TGB-C1</strain>
    </source>
</reference>
<proteinExistence type="inferred from homology"/>
<dbReference type="PIRSF" id="PIRSF016661">
    <property type="entry name" value="BioY"/>
    <property type="match status" value="1"/>
</dbReference>
<gene>
    <name evidence="4" type="ordered locus">Slip_0142</name>
</gene>
<evidence type="ECO:0000313" key="5">
    <source>
        <dbReference type="Proteomes" id="UP000000378"/>
    </source>
</evidence>
<dbReference type="Gene3D" id="1.10.1760.20">
    <property type="match status" value="1"/>
</dbReference>
<comment type="subcellular location">
    <subcellularLocation>
        <location evidence="2">Cell membrane</location>
        <topology evidence="2">Multi-pass membrane protein</topology>
    </subcellularLocation>
</comment>
<feature type="transmembrane region" description="Helical" evidence="3">
    <location>
        <begin position="7"/>
        <end position="25"/>
    </location>
</feature>
<evidence type="ECO:0000256" key="2">
    <source>
        <dbReference type="PIRNR" id="PIRNR016661"/>
    </source>
</evidence>
<name>D7CJ53_SYNLT</name>
<dbReference type="RefSeq" id="WP_013174346.1">
    <property type="nucleotide sequence ID" value="NC_014220.1"/>
</dbReference>
<feature type="transmembrane region" description="Helical" evidence="3">
    <location>
        <begin position="31"/>
        <end position="49"/>
    </location>
</feature>
<evidence type="ECO:0000256" key="1">
    <source>
        <dbReference type="ARBA" id="ARBA00010692"/>
    </source>
</evidence>
<feature type="transmembrane region" description="Helical" evidence="3">
    <location>
        <begin position="155"/>
        <end position="174"/>
    </location>
</feature>
<organism evidence="4 5">
    <name type="scientific">Syntrophothermus lipocalidus (strain DSM 12680 / TGB-C1)</name>
    <dbReference type="NCBI Taxonomy" id="643648"/>
    <lineage>
        <taxon>Bacteria</taxon>
        <taxon>Bacillati</taxon>
        <taxon>Bacillota</taxon>
        <taxon>Clostridia</taxon>
        <taxon>Eubacteriales</taxon>
        <taxon>Syntrophomonadaceae</taxon>
        <taxon>Syntrophothermus</taxon>
    </lineage>
</organism>
<dbReference type="AlphaFoldDB" id="D7CJ53"/>
<keyword evidence="3" id="KW-1133">Transmembrane helix</keyword>
<dbReference type="PANTHER" id="PTHR34295">
    <property type="entry name" value="BIOTIN TRANSPORTER BIOY"/>
    <property type="match status" value="1"/>
</dbReference>
<keyword evidence="3" id="KW-0812">Transmembrane</keyword>
<dbReference type="InterPro" id="IPR003784">
    <property type="entry name" value="BioY"/>
</dbReference>